<dbReference type="Proteomes" id="UP000005237">
    <property type="component" value="Unassembled WGS sequence"/>
</dbReference>
<reference evidence="1" key="2">
    <citation type="submission" date="2022-06" db="UniProtKB">
        <authorList>
            <consortium name="EnsemblMetazoa"/>
        </authorList>
    </citation>
    <scope>IDENTIFICATION</scope>
    <source>
        <strain evidence="1">DF5081</strain>
    </source>
</reference>
<protein>
    <submittedName>
        <fullName evidence="1">Uncharacterized protein</fullName>
    </submittedName>
</protein>
<name>A0A8R1EHB1_CAEJA</name>
<accession>A0A8R1EHB1</accession>
<keyword evidence="2" id="KW-1185">Reference proteome</keyword>
<evidence type="ECO:0000313" key="2">
    <source>
        <dbReference type="Proteomes" id="UP000005237"/>
    </source>
</evidence>
<evidence type="ECO:0000313" key="1">
    <source>
        <dbReference type="EnsemblMetazoa" id="CJA34914.1"/>
    </source>
</evidence>
<sequence length="256" mass="29290">MQYELVKARLERIGDGSMEFVHPQLVECLICNLTYALHKPFNICRAIRHLRLKHPEVMPETAGKPISGAEIAETTNLQKQVLKSEIRFGELITDPIALERFRKDNYDQQFDKVQVVYGIKKNNEPAYILLMENEKMDLKTAQEMADKSIAQEEDVTAESSGRFVVEGVEEVEQQFEPAEPYQQDTKPMVMNFSEQIVEGEVAEELEGIPAGTEFIPQYDASNPDHVLIEENEIMNDANYEMIQEGEYADVDENRVS</sequence>
<organism evidence="1 2">
    <name type="scientific">Caenorhabditis japonica</name>
    <dbReference type="NCBI Taxonomy" id="281687"/>
    <lineage>
        <taxon>Eukaryota</taxon>
        <taxon>Metazoa</taxon>
        <taxon>Ecdysozoa</taxon>
        <taxon>Nematoda</taxon>
        <taxon>Chromadorea</taxon>
        <taxon>Rhabditida</taxon>
        <taxon>Rhabditina</taxon>
        <taxon>Rhabditomorpha</taxon>
        <taxon>Rhabditoidea</taxon>
        <taxon>Rhabditidae</taxon>
        <taxon>Peloderinae</taxon>
        <taxon>Caenorhabditis</taxon>
    </lineage>
</organism>
<dbReference type="EnsemblMetazoa" id="CJA34914.1">
    <property type="protein sequence ID" value="CJA34914.1"/>
    <property type="gene ID" value="WBGene00210761"/>
</dbReference>
<proteinExistence type="predicted"/>
<reference evidence="2" key="1">
    <citation type="submission" date="2010-08" db="EMBL/GenBank/DDBJ databases">
        <authorList>
            <consortium name="Caenorhabditis japonica Sequencing Consortium"/>
            <person name="Wilson R.K."/>
        </authorList>
    </citation>
    <scope>NUCLEOTIDE SEQUENCE [LARGE SCALE GENOMIC DNA]</scope>
    <source>
        <strain evidence="2">DF5081</strain>
    </source>
</reference>
<dbReference type="AlphaFoldDB" id="A0A8R1EHB1"/>